<sequence length="268" mass="28083">MKAVRFDHVGAVGQIVLCSPPDNRLGLRFAEELRVAVHRAGGSGVRALLVRAEGPNFGTGGDVVAWPGRDVNWFHAFIGEVNHAYRALEALRVPTIAAVRGKAVGGHFELALHCDVIVAADSASFHAIEGNTGMVPLAGGLQRLAERIGRSRAIQLYLLGEPMAGSEAGSSGLANLVVPDAELDATATDLAERLAAGPTQAYGAARALLKAWSSGGVAGADELMLDLTMRLFDTEDAQRAFAALKEETEAGGSKADCEASARMRFLGR</sequence>
<comment type="caution">
    <text evidence="1">The sequence shown here is derived from an EMBL/GenBank/DDBJ whole genome shotgun (WGS) entry which is preliminary data.</text>
</comment>
<name>A0A2A4HZ32_9SPHN</name>
<organism evidence="1 2">
    <name type="scientific">Sphingomonas ginsenosidimutans</name>
    <dbReference type="NCBI Taxonomy" id="862134"/>
    <lineage>
        <taxon>Bacteria</taxon>
        <taxon>Pseudomonadati</taxon>
        <taxon>Pseudomonadota</taxon>
        <taxon>Alphaproteobacteria</taxon>
        <taxon>Sphingomonadales</taxon>
        <taxon>Sphingomonadaceae</taxon>
        <taxon>Sphingomonas</taxon>
    </lineage>
</organism>
<evidence type="ECO:0000313" key="2">
    <source>
        <dbReference type="Proteomes" id="UP000218784"/>
    </source>
</evidence>
<dbReference type="EMBL" id="NWVD01000002">
    <property type="protein sequence ID" value="PCG09796.1"/>
    <property type="molecule type" value="Genomic_DNA"/>
</dbReference>
<evidence type="ECO:0000313" key="1">
    <source>
        <dbReference type="EMBL" id="PCG09796.1"/>
    </source>
</evidence>
<accession>A0A2A4HZ32</accession>
<dbReference type="GO" id="GO:0003824">
    <property type="term" value="F:catalytic activity"/>
    <property type="evidence" value="ECO:0007669"/>
    <property type="project" value="UniProtKB-ARBA"/>
</dbReference>
<dbReference type="Gene3D" id="3.90.226.10">
    <property type="entry name" value="2-enoyl-CoA Hydratase, Chain A, domain 1"/>
    <property type="match status" value="1"/>
</dbReference>
<dbReference type="PANTHER" id="PTHR11941:SF54">
    <property type="entry name" value="ENOYL-COA HYDRATASE, MITOCHONDRIAL"/>
    <property type="match status" value="1"/>
</dbReference>
<reference evidence="1 2" key="1">
    <citation type="submission" date="2017-09" db="EMBL/GenBank/DDBJ databases">
        <title>Sphingomonas ginsenosidimutans KACC 14949, whole genome shotgun sequence.</title>
        <authorList>
            <person name="Feng G."/>
            <person name="Zhu H."/>
        </authorList>
    </citation>
    <scope>NUCLEOTIDE SEQUENCE [LARGE SCALE GENOMIC DNA]</scope>
    <source>
        <strain evidence="1 2">KACC 14949</strain>
    </source>
</reference>
<proteinExistence type="predicted"/>
<dbReference type="AlphaFoldDB" id="A0A2A4HZ32"/>
<dbReference type="InterPro" id="IPR001753">
    <property type="entry name" value="Enoyl-CoA_hydra/iso"/>
</dbReference>
<keyword evidence="2" id="KW-1185">Reference proteome</keyword>
<dbReference type="GO" id="GO:0006635">
    <property type="term" value="P:fatty acid beta-oxidation"/>
    <property type="evidence" value="ECO:0007669"/>
    <property type="project" value="TreeGrafter"/>
</dbReference>
<gene>
    <name evidence="1" type="ORF">COA17_08115</name>
</gene>
<dbReference type="SUPFAM" id="SSF52096">
    <property type="entry name" value="ClpP/crotonase"/>
    <property type="match status" value="1"/>
</dbReference>
<protein>
    <submittedName>
        <fullName evidence="1">Enoyl-CoA hydratase</fullName>
    </submittedName>
</protein>
<dbReference type="PANTHER" id="PTHR11941">
    <property type="entry name" value="ENOYL-COA HYDRATASE-RELATED"/>
    <property type="match status" value="1"/>
</dbReference>
<dbReference type="Proteomes" id="UP000218784">
    <property type="component" value="Unassembled WGS sequence"/>
</dbReference>
<dbReference type="Pfam" id="PF00378">
    <property type="entry name" value="ECH_1"/>
    <property type="match status" value="1"/>
</dbReference>
<dbReference type="CDD" id="cd06558">
    <property type="entry name" value="crotonase-like"/>
    <property type="match status" value="1"/>
</dbReference>
<dbReference type="InterPro" id="IPR029045">
    <property type="entry name" value="ClpP/crotonase-like_dom_sf"/>
</dbReference>
<dbReference type="RefSeq" id="WP_096611511.1">
    <property type="nucleotide sequence ID" value="NZ_NWVD01000002.1"/>
</dbReference>